<dbReference type="GO" id="GO:0006086">
    <property type="term" value="P:pyruvate decarboxylation to acetyl-CoA"/>
    <property type="evidence" value="ECO:0007669"/>
    <property type="project" value="InterPro"/>
</dbReference>
<proteinExistence type="predicted"/>
<evidence type="ECO:0000256" key="8">
    <source>
        <dbReference type="ARBA" id="ARBA00051231"/>
    </source>
</evidence>
<reference evidence="12" key="3">
    <citation type="submission" date="2025-09" db="UniProtKB">
        <authorList>
            <consortium name="Ensembl"/>
        </authorList>
    </citation>
    <scope>IDENTIFICATION</scope>
</reference>
<evidence type="ECO:0000256" key="6">
    <source>
        <dbReference type="ARBA" id="ARBA00023052"/>
    </source>
</evidence>
<evidence type="ECO:0000256" key="9">
    <source>
        <dbReference type="ARBA" id="ARBA00062595"/>
    </source>
</evidence>
<keyword evidence="6 10" id="KW-0786">Thiamine pyrophosphate</keyword>
<evidence type="ECO:0000256" key="2">
    <source>
        <dbReference type="ARBA" id="ARBA00003754"/>
    </source>
</evidence>
<keyword evidence="5 10" id="KW-0560">Oxidoreductase</keyword>
<evidence type="ECO:0000256" key="1">
    <source>
        <dbReference type="ARBA" id="ARBA00001964"/>
    </source>
</evidence>
<dbReference type="GO" id="GO:0004739">
    <property type="term" value="F:pyruvate dehydrogenase (acetyl-transferring) activity"/>
    <property type="evidence" value="ECO:0007669"/>
    <property type="project" value="UniProtKB-UniRule"/>
</dbReference>
<dbReference type="PANTHER" id="PTHR11516:SF60">
    <property type="entry name" value="PYRUVATE DEHYDROGENASE E1 COMPONENT SUBUNIT ALPHA"/>
    <property type="match status" value="1"/>
</dbReference>
<evidence type="ECO:0000256" key="5">
    <source>
        <dbReference type="ARBA" id="ARBA00023002"/>
    </source>
</evidence>
<dbReference type="STRING" id="51511.ENSCSAVP00000007767"/>
<dbReference type="GO" id="GO:0006006">
    <property type="term" value="P:glucose metabolic process"/>
    <property type="evidence" value="ECO:0007669"/>
    <property type="project" value="UniProtKB-KW"/>
</dbReference>
<dbReference type="FunFam" id="3.40.50.970:FF:000013">
    <property type="entry name" value="Pyruvate dehydrogenase E1 component subunit alpha"/>
    <property type="match status" value="1"/>
</dbReference>
<evidence type="ECO:0000313" key="13">
    <source>
        <dbReference type="Proteomes" id="UP000007875"/>
    </source>
</evidence>
<dbReference type="GeneTree" id="ENSGT00530000063174"/>
<dbReference type="AlphaFoldDB" id="H2YR07"/>
<dbReference type="eggNOG" id="KOG0225">
    <property type="taxonomic scope" value="Eukaryota"/>
</dbReference>
<dbReference type="CDD" id="cd02000">
    <property type="entry name" value="TPP_E1_PDC_ADC_BCADC"/>
    <property type="match status" value="1"/>
</dbReference>
<keyword evidence="13" id="KW-1185">Reference proteome</keyword>
<evidence type="ECO:0000256" key="3">
    <source>
        <dbReference type="ARBA" id="ARBA00022526"/>
    </source>
</evidence>
<keyword evidence="3" id="KW-0313">Glucose metabolism</keyword>
<dbReference type="HOGENOM" id="CLU_029393_5_2_1"/>
<dbReference type="EC" id="1.2.4.1" evidence="10"/>
<dbReference type="InParanoid" id="H2YR07"/>
<keyword evidence="3" id="KW-0119">Carbohydrate metabolism</keyword>
<dbReference type="Gene3D" id="3.40.50.970">
    <property type="match status" value="1"/>
</dbReference>
<comment type="catalytic activity">
    <reaction evidence="8 10">
        <text>N(6)-[(R)-lipoyl]-L-lysyl-[protein] + pyruvate + H(+) = N(6)-[(R)-S(8)-acetyldihydrolipoyl]-L-lysyl-[protein] + CO2</text>
        <dbReference type="Rhea" id="RHEA:19189"/>
        <dbReference type="Rhea" id="RHEA-COMP:10474"/>
        <dbReference type="Rhea" id="RHEA-COMP:10478"/>
        <dbReference type="ChEBI" id="CHEBI:15361"/>
        <dbReference type="ChEBI" id="CHEBI:15378"/>
        <dbReference type="ChEBI" id="CHEBI:16526"/>
        <dbReference type="ChEBI" id="CHEBI:83099"/>
        <dbReference type="ChEBI" id="CHEBI:83111"/>
        <dbReference type="EC" id="1.2.4.1"/>
    </reaction>
</comment>
<dbReference type="InterPro" id="IPR029061">
    <property type="entry name" value="THDP-binding"/>
</dbReference>
<dbReference type="Ensembl" id="ENSCSAVT00000007870.1">
    <property type="protein sequence ID" value="ENSCSAVP00000007767.1"/>
    <property type="gene ID" value="ENSCSAVG00000004640.1"/>
</dbReference>
<dbReference type="FunCoup" id="H2YR07">
    <property type="interactions" value="90"/>
</dbReference>
<evidence type="ECO:0000259" key="11">
    <source>
        <dbReference type="Pfam" id="PF00676"/>
    </source>
</evidence>
<sequence length="324" mass="35982">MQVIRQMELKADQLYKQKVVRGFCHLYDGQEACCVGIEASLTQKDDVITAYRAHGWAYIRGVPVSNILAELFGRKLGCAKGKGGSMHMYSDNFYGGNGIVGAQVPLGAGIAFAHKYRKSDTVAVACYGDGAANQGQIFEAYNMAQLWKLPAIFVCENNRYGMGTSVERSSASTNYFTRAGYIPGLRVDGMDVLAVREATRFAKEHAVNEGPIVMELVTYRYHGHSMSDPGTSYRTRDEVKDVRKNFDPISSFREKIIEIGFTTKQEIKEIDAAAKQHVQVETAKAMASTEPDFEQIACDIYITDTPLTVRSCNIYNRLHHQANA</sequence>
<reference evidence="13" key="1">
    <citation type="submission" date="2003-08" db="EMBL/GenBank/DDBJ databases">
        <authorList>
            <person name="Birren B."/>
            <person name="Nusbaum C."/>
            <person name="Abebe A."/>
            <person name="Abouelleil A."/>
            <person name="Adekoya E."/>
            <person name="Ait-zahra M."/>
            <person name="Allen N."/>
            <person name="Allen T."/>
            <person name="An P."/>
            <person name="Anderson M."/>
            <person name="Anderson S."/>
            <person name="Arachchi H."/>
            <person name="Armbruster J."/>
            <person name="Bachantsang P."/>
            <person name="Baldwin J."/>
            <person name="Barry A."/>
            <person name="Bayul T."/>
            <person name="Blitshsteyn B."/>
            <person name="Bloom T."/>
            <person name="Blye J."/>
            <person name="Boguslavskiy L."/>
            <person name="Borowsky M."/>
            <person name="Boukhgalter B."/>
            <person name="Brunache A."/>
            <person name="Butler J."/>
            <person name="Calixte N."/>
            <person name="Calvo S."/>
            <person name="Camarata J."/>
            <person name="Campo K."/>
            <person name="Chang J."/>
            <person name="Cheshatsang Y."/>
            <person name="Citroen M."/>
            <person name="Collymore A."/>
            <person name="Considine T."/>
            <person name="Cook A."/>
            <person name="Cooke P."/>
            <person name="Corum B."/>
            <person name="Cuomo C."/>
            <person name="David R."/>
            <person name="Dawoe T."/>
            <person name="Degray S."/>
            <person name="Dodge S."/>
            <person name="Dooley K."/>
            <person name="Dorje P."/>
            <person name="Dorjee K."/>
            <person name="Dorris L."/>
            <person name="Duffey N."/>
            <person name="Dupes A."/>
            <person name="Elkins T."/>
            <person name="Engels R."/>
            <person name="Erickson J."/>
            <person name="Farina A."/>
            <person name="Faro S."/>
            <person name="Ferreira P."/>
            <person name="Fischer H."/>
            <person name="Fitzgerald M."/>
            <person name="Foley K."/>
            <person name="Gage D."/>
            <person name="Galagan J."/>
            <person name="Gearin G."/>
            <person name="Gnerre S."/>
            <person name="Gnirke A."/>
            <person name="Goyette A."/>
            <person name="Graham J."/>
            <person name="Grandbois E."/>
            <person name="Gyaltsen K."/>
            <person name="Hafez N."/>
            <person name="Hagopian D."/>
            <person name="Hagos B."/>
            <person name="Hall J."/>
            <person name="Hatcher B."/>
            <person name="Heller A."/>
            <person name="Higgins H."/>
            <person name="Honan T."/>
            <person name="Horn A."/>
            <person name="Houde N."/>
            <person name="Hughes L."/>
            <person name="Hulme W."/>
            <person name="Husby E."/>
            <person name="Iliev I."/>
            <person name="Jaffe D."/>
            <person name="Jones C."/>
            <person name="Kamal M."/>
            <person name="Kamat A."/>
            <person name="Kamvysselis M."/>
            <person name="Karlsson E."/>
            <person name="Kells C."/>
            <person name="Kieu A."/>
            <person name="Kisner P."/>
            <person name="Kodira C."/>
            <person name="Kulbokas E."/>
            <person name="Labutti K."/>
            <person name="Lama D."/>
            <person name="Landers T."/>
            <person name="Leger J."/>
            <person name="Levine S."/>
            <person name="Lewis D."/>
            <person name="Lewis T."/>
            <person name="Lindblad-toh K."/>
            <person name="Liu X."/>
            <person name="Lokyitsang T."/>
            <person name="Lokyitsang Y."/>
            <person name="Lucien O."/>
            <person name="Lui A."/>
            <person name="Ma L.J."/>
            <person name="Mabbitt R."/>
            <person name="Macdonald J."/>
            <person name="Maclean C."/>
            <person name="Major J."/>
            <person name="Manning J."/>
            <person name="Marabella R."/>
            <person name="Maru K."/>
            <person name="Matthews C."/>
            <person name="Mauceli E."/>
            <person name="Mccarthy M."/>
            <person name="Mcdonough S."/>
            <person name="Mcghee T."/>
            <person name="Meldrim J."/>
            <person name="Meneus L."/>
            <person name="Mesirov J."/>
            <person name="Mihalev A."/>
            <person name="Mihova T."/>
            <person name="Mikkelsen T."/>
            <person name="Mlenga V."/>
            <person name="Moru K."/>
            <person name="Mozes J."/>
            <person name="Mulrain L."/>
            <person name="Munson G."/>
            <person name="Naylor J."/>
            <person name="Newes C."/>
            <person name="Nguyen C."/>
            <person name="Nguyen N."/>
            <person name="Nguyen T."/>
            <person name="Nicol R."/>
            <person name="Nielsen C."/>
            <person name="Nizzari M."/>
            <person name="Norbu C."/>
            <person name="Norbu N."/>
            <person name="O'donnell P."/>
            <person name="Okoawo O."/>
            <person name="O'leary S."/>
            <person name="Omotosho B."/>
            <person name="O'neill K."/>
            <person name="Osman S."/>
            <person name="Parker S."/>
            <person name="Perrin D."/>
            <person name="Phunkhang P."/>
            <person name="Piqani B."/>
            <person name="Purcell S."/>
            <person name="Rachupka T."/>
            <person name="Ramasamy U."/>
            <person name="Rameau R."/>
            <person name="Ray V."/>
            <person name="Raymond C."/>
            <person name="Retta R."/>
            <person name="Richardson S."/>
            <person name="Rise C."/>
            <person name="Rodriguez J."/>
            <person name="Rogers J."/>
            <person name="Rogov P."/>
            <person name="Rutman M."/>
            <person name="Schupbach R."/>
            <person name="Seaman C."/>
            <person name="Settipalli S."/>
            <person name="Sharpe T."/>
            <person name="Sheridan J."/>
            <person name="Sherpa N."/>
            <person name="Shi J."/>
            <person name="Smirnov S."/>
            <person name="Smith C."/>
            <person name="Sougnez C."/>
            <person name="Spencer B."/>
            <person name="Stalker J."/>
            <person name="Stange-thomann N."/>
            <person name="Stavropoulos S."/>
            <person name="Stetson K."/>
            <person name="Stone C."/>
            <person name="Stone S."/>
            <person name="Stubbs M."/>
            <person name="Talamas J."/>
            <person name="Tchuinga P."/>
            <person name="Tenzing P."/>
            <person name="Tesfaye S."/>
            <person name="Theodore J."/>
            <person name="Thoulutsang Y."/>
            <person name="Topham K."/>
            <person name="Towey S."/>
            <person name="Tsamla T."/>
            <person name="Tsomo N."/>
            <person name="Vallee D."/>
            <person name="Vassiliev H."/>
            <person name="Venkataraman V."/>
            <person name="Vinson J."/>
            <person name="Vo A."/>
            <person name="Wade C."/>
            <person name="Wang S."/>
            <person name="Wangchuk T."/>
            <person name="Wangdi T."/>
            <person name="Whittaker C."/>
            <person name="Wilkinson J."/>
            <person name="Wu Y."/>
            <person name="Wyman D."/>
            <person name="Yadav S."/>
            <person name="Yang S."/>
            <person name="Yang X."/>
            <person name="Yeager S."/>
            <person name="Yee E."/>
            <person name="Young G."/>
            <person name="Zainoun J."/>
            <person name="Zembeck L."/>
            <person name="Zimmer A."/>
            <person name="Zody M."/>
            <person name="Lander E."/>
        </authorList>
    </citation>
    <scope>NUCLEOTIDE SEQUENCE [LARGE SCALE GENOMIC DNA]</scope>
</reference>
<reference evidence="12" key="2">
    <citation type="submission" date="2025-08" db="UniProtKB">
        <authorList>
            <consortium name="Ensembl"/>
        </authorList>
    </citation>
    <scope>IDENTIFICATION</scope>
</reference>
<dbReference type="PANTHER" id="PTHR11516">
    <property type="entry name" value="PYRUVATE DEHYDROGENASE E1 COMPONENT, ALPHA SUBUNIT BACTERIAL AND ORGANELLAR"/>
    <property type="match status" value="1"/>
</dbReference>
<dbReference type="InterPro" id="IPR017597">
    <property type="entry name" value="Pyrv_DH_E1_asu_subgrp-y"/>
</dbReference>
<comment type="cofactor">
    <cofactor evidence="1 10">
        <name>thiamine diphosphate</name>
        <dbReference type="ChEBI" id="CHEBI:58937"/>
    </cofactor>
</comment>
<comment type="function">
    <text evidence="2">The pyruvate dehydrogenase complex catalyzes the overall conversion of pyruvate to acetyl-CoA and CO(2), and thereby links the glycolytic pathway to the tricarboxylic cycle.</text>
</comment>
<dbReference type="OMA" id="GLRINGM"/>
<comment type="subunit">
    <text evidence="9">Heterotetramer of two PDHA2 and two PDHB subunits. The heterotetramer interacts with DLAT, and is part of the multimeric pyruvate dehydrogenase complex that contains multiple copies of pyruvate dehydrogenase (E1), dihydrolipoamide acetyltransferase (DLAT, E2) and lipoamide dehydrogenase (DLD, E3). These subunits are bound to an inner core composed of about 48 DLAT and 12 PDHX molecules.</text>
</comment>
<dbReference type="InterPro" id="IPR001017">
    <property type="entry name" value="DH_E1"/>
</dbReference>
<feature type="domain" description="Dehydrogenase E1 component" evidence="11">
    <location>
        <begin position="1"/>
        <end position="292"/>
    </location>
</feature>
<evidence type="ECO:0000256" key="10">
    <source>
        <dbReference type="RuleBase" id="RU361139"/>
    </source>
</evidence>
<name>H2YR07_CIOSA</name>
<dbReference type="Pfam" id="PF00676">
    <property type="entry name" value="E1_dh"/>
    <property type="match status" value="1"/>
</dbReference>
<protein>
    <recommendedName>
        <fullName evidence="10">Pyruvate dehydrogenase E1 component subunit alpha</fullName>
        <ecNumber evidence="10">1.2.4.1</ecNumber>
    </recommendedName>
</protein>
<evidence type="ECO:0000313" key="12">
    <source>
        <dbReference type="Ensembl" id="ENSCSAVP00000007767.1"/>
    </source>
</evidence>
<dbReference type="InterPro" id="IPR050642">
    <property type="entry name" value="PDH_E1_Alpha_Subunit"/>
</dbReference>
<evidence type="ECO:0000256" key="4">
    <source>
        <dbReference type="ARBA" id="ARBA00022946"/>
    </source>
</evidence>
<dbReference type="SUPFAM" id="SSF52518">
    <property type="entry name" value="Thiamin diphosphate-binding fold (THDP-binding)"/>
    <property type="match status" value="1"/>
</dbReference>
<keyword evidence="4" id="KW-0809">Transit peptide</keyword>
<keyword evidence="7 10" id="KW-0670">Pyruvate</keyword>
<organism evidence="12 13">
    <name type="scientific">Ciona savignyi</name>
    <name type="common">Pacific transparent sea squirt</name>
    <dbReference type="NCBI Taxonomy" id="51511"/>
    <lineage>
        <taxon>Eukaryota</taxon>
        <taxon>Metazoa</taxon>
        <taxon>Chordata</taxon>
        <taxon>Tunicata</taxon>
        <taxon>Ascidiacea</taxon>
        <taxon>Phlebobranchia</taxon>
        <taxon>Cionidae</taxon>
        <taxon>Ciona</taxon>
    </lineage>
</organism>
<evidence type="ECO:0000256" key="7">
    <source>
        <dbReference type="ARBA" id="ARBA00023317"/>
    </source>
</evidence>
<accession>H2YR07</accession>
<dbReference type="Proteomes" id="UP000007875">
    <property type="component" value="Unassembled WGS sequence"/>
</dbReference>
<dbReference type="NCBIfam" id="TIGR03182">
    <property type="entry name" value="PDH_E1_alph_y"/>
    <property type="match status" value="1"/>
</dbReference>